<protein>
    <submittedName>
        <fullName evidence="2">Phasin</fullName>
    </submittedName>
</protein>
<dbReference type="InterPro" id="IPR018968">
    <property type="entry name" value="Phasin"/>
</dbReference>
<accession>A0A5B8L1W0</accession>
<organism evidence="2 3">
    <name type="scientific">Nitratireductor mangrovi</name>
    <dbReference type="NCBI Taxonomy" id="2599600"/>
    <lineage>
        <taxon>Bacteria</taxon>
        <taxon>Pseudomonadati</taxon>
        <taxon>Pseudomonadota</taxon>
        <taxon>Alphaproteobacteria</taxon>
        <taxon>Hyphomicrobiales</taxon>
        <taxon>Phyllobacteriaceae</taxon>
        <taxon>Nitratireductor</taxon>
    </lineage>
</organism>
<dbReference type="Proteomes" id="UP000321389">
    <property type="component" value="Chromosome"/>
</dbReference>
<dbReference type="OrthoDB" id="8479257at2"/>
<dbReference type="EMBL" id="CP042301">
    <property type="protein sequence ID" value="QDZ01670.1"/>
    <property type="molecule type" value="Genomic_DNA"/>
</dbReference>
<gene>
    <name evidence="2" type="ORF">FQ775_15550</name>
</gene>
<dbReference type="KEGG" id="niy:FQ775_15550"/>
<reference evidence="2" key="1">
    <citation type="submission" date="2020-04" db="EMBL/GenBank/DDBJ databases">
        <title>Nitratireductor sp. nov. isolated from mangrove soil.</title>
        <authorList>
            <person name="Ye Y."/>
        </authorList>
    </citation>
    <scope>NUCLEOTIDE SEQUENCE</scope>
    <source>
        <strain evidence="2">SY7</strain>
    </source>
</reference>
<dbReference type="RefSeq" id="WP_146300311.1">
    <property type="nucleotide sequence ID" value="NZ_CP042301.2"/>
</dbReference>
<dbReference type="AlphaFoldDB" id="A0A5B8L1W0"/>
<dbReference type="Pfam" id="PF09361">
    <property type="entry name" value="Phasin_2"/>
    <property type="match status" value="1"/>
</dbReference>
<proteinExistence type="predicted"/>
<dbReference type="InterPro" id="IPR010234">
    <property type="entry name" value="Phasin_subfam-2"/>
</dbReference>
<keyword evidence="3" id="KW-1185">Reference proteome</keyword>
<evidence type="ECO:0000313" key="2">
    <source>
        <dbReference type="EMBL" id="QDZ01670.1"/>
    </source>
</evidence>
<evidence type="ECO:0000259" key="1">
    <source>
        <dbReference type="Pfam" id="PF09361"/>
    </source>
</evidence>
<name>A0A5B8L1W0_9HYPH</name>
<feature type="domain" description="Phasin" evidence="1">
    <location>
        <begin position="42"/>
        <end position="138"/>
    </location>
</feature>
<sequence>MSKAAKSAETIEFPTFDPSQATDQFRSLAEKGLEQSKEAYAKFKAGAEEAQKTLETSFETIKKAGDEVSLKTIAAMRANAEAGFSHLEALVGAKSLSEVIELQTSFVRKNVDMAVDQAKEIQAVSSKAVEDVSKPVKTAFDKAMQDLKVA</sequence>
<evidence type="ECO:0000313" key="3">
    <source>
        <dbReference type="Proteomes" id="UP000321389"/>
    </source>
</evidence>
<dbReference type="NCBIfam" id="TIGR01985">
    <property type="entry name" value="phasin_2"/>
    <property type="match status" value="1"/>
</dbReference>